<proteinExistence type="predicted"/>
<dbReference type="PANTHER" id="PTHR23131:SF0">
    <property type="entry name" value="ENDORIBONUCLEASE LACTB2"/>
    <property type="match status" value="1"/>
</dbReference>
<dbReference type="STRING" id="1850250.LPB142_08370"/>
<keyword evidence="3" id="KW-1185">Reference proteome</keyword>
<reference evidence="2 3" key="1">
    <citation type="submission" date="2016-10" db="EMBL/GenBank/DDBJ databases">
        <title>Rhodobacter sp. LPB0142, isolated from sea water.</title>
        <authorList>
            <person name="Kim E."/>
            <person name="Yi H."/>
        </authorList>
    </citation>
    <scope>NUCLEOTIDE SEQUENCE [LARGE SCALE GENOMIC DNA]</scope>
    <source>
        <strain evidence="2 3">LPB0142</strain>
    </source>
</reference>
<protein>
    <submittedName>
        <fullName evidence="2">MBL fold metallo-hydrolase</fullName>
    </submittedName>
</protein>
<name>A0A1D9MC00_9RHOB</name>
<dbReference type="PANTHER" id="PTHR23131">
    <property type="entry name" value="ENDORIBONUCLEASE LACTB2"/>
    <property type="match status" value="1"/>
</dbReference>
<evidence type="ECO:0000313" key="3">
    <source>
        <dbReference type="Proteomes" id="UP000176562"/>
    </source>
</evidence>
<dbReference type="Pfam" id="PF00753">
    <property type="entry name" value="Lactamase_B"/>
    <property type="match status" value="1"/>
</dbReference>
<dbReference type="InterPro" id="IPR050662">
    <property type="entry name" value="Sec-metab_biosynth-thioest"/>
</dbReference>
<dbReference type="InterPro" id="IPR036866">
    <property type="entry name" value="RibonucZ/Hydroxyglut_hydro"/>
</dbReference>
<dbReference type="Gene3D" id="1.10.10.10">
    <property type="entry name" value="Winged helix-like DNA-binding domain superfamily/Winged helix DNA-binding domain"/>
    <property type="match status" value="1"/>
</dbReference>
<dbReference type="RefSeq" id="WP_071166094.1">
    <property type="nucleotide sequence ID" value="NZ_CP017781.1"/>
</dbReference>
<dbReference type="KEGG" id="rhp:LPB142_08370"/>
<accession>A0A1D9MC00</accession>
<dbReference type="InterPro" id="IPR041516">
    <property type="entry name" value="LACTB2_WH"/>
</dbReference>
<dbReference type="CDD" id="cd16278">
    <property type="entry name" value="metallo-hydrolase-like_MBL-fold"/>
    <property type="match status" value="1"/>
</dbReference>
<organism evidence="2 3">
    <name type="scientific">Rhodobacter xanthinilyticus</name>
    <dbReference type="NCBI Taxonomy" id="1850250"/>
    <lineage>
        <taxon>Bacteria</taxon>
        <taxon>Pseudomonadati</taxon>
        <taxon>Pseudomonadota</taxon>
        <taxon>Alphaproteobacteria</taxon>
        <taxon>Rhodobacterales</taxon>
        <taxon>Rhodobacter group</taxon>
        <taxon>Rhodobacter</taxon>
    </lineage>
</organism>
<dbReference type="EMBL" id="CP017781">
    <property type="protein sequence ID" value="AOZ69328.1"/>
    <property type="molecule type" value="Genomic_DNA"/>
</dbReference>
<dbReference type="SMART" id="SM00849">
    <property type="entry name" value="Lactamase_B"/>
    <property type="match status" value="1"/>
</dbReference>
<evidence type="ECO:0000313" key="2">
    <source>
        <dbReference type="EMBL" id="AOZ69328.1"/>
    </source>
</evidence>
<dbReference type="GO" id="GO:0016787">
    <property type="term" value="F:hydrolase activity"/>
    <property type="evidence" value="ECO:0007669"/>
    <property type="project" value="UniProtKB-KW"/>
</dbReference>
<dbReference type="Pfam" id="PF17778">
    <property type="entry name" value="WHD_BLACT"/>
    <property type="match status" value="1"/>
</dbReference>
<sequence>MQGRMVDLEAGLRRIRAPNPSPMTLSGTNTYILGTGAVAVVDPGPADAGHIGAILAGLAPGERVSHILVTHAHLDHSPGARLLAAATGAPVVAFGAPEAGRSAVMAGLAAAGLAGGGEGVDRAFRPDLTLADGAEIGAGDWSVRALHTPGHFCNHLCFVIGDAVLSGDHVMGWASTLISPPDGDLGDYFRSLAALDAVNARVFYPGHGDPVTGCRARIAELAAHRRERSAQIRAHLAQGPADIAGLVAAIYTEVPPTLHAAAARNVFAHLVEMTEQNEVAPEGPLHPGAVFALRGG</sequence>
<dbReference type="InterPro" id="IPR001279">
    <property type="entry name" value="Metallo-B-lactamas"/>
</dbReference>
<dbReference type="AlphaFoldDB" id="A0A1D9MC00"/>
<keyword evidence="2" id="KW-0378">Hydrolase</keyword>
<dbReference type="InterPro" id="IPR036388">
    <property type="entry name" value="WH-like_DNA-bd_sf"/>
</dbReference>
<dbReference type="Proteomes" id="UP000176562">
    <property type="component" value="Chromosome"/>
</dbReference>
<gene>
    <name evidence="2" type="ORF">LPB142_08370</name>
</gene>
<feature type="domain" description="Metallo-beta-lactamase" evidence="1">
    <location>
        <begin position="27"/>
        <end position="207"/>
    </location>
</feature>
<evidence type="ECO:0000259" key="1">
    <source>
        <dbReference type="SMART" id="SM00849"/>
    </source>
</evidence>
<dbReference type="SUPFAM" id="SSF56281">
    <property type="entry name" value="Metallo-hydrolase/oxidoreductase"/>
    <property type="match status" value="1"/>
</dbReference>
<dbReference type="Gene3D" id="3.60.15.10">
    <property type="entry name" value="Ribonuclease Z/Hydroxyacylglutathione hydrolase-like"/>
    <property type="match status" value="1"/>
</dbReference>